<dbReference type="InterPro" id="IPR015500">
    <property type="entry name" value="Peptidase_S8_subtilisin-rel"/>
</dbReference>
<evidence type="ECO:0000256" key="3">
    <source>
        <dbReference type="ARBA" id="ARBA00022670"/>
    </source>
</evidence>
<dbReference type="InterPro" id="IPR046450">
    <property type="entry name" value="PA_dom_sf"/>
</dbReference>
<dbReference type="PROSITE" id="PS00138">
    <property type="entry name" value="SUBTILASE_SER"/>
    <property type="match status" value="1"/>
</dbReference>
<keyword evidence="6 8" id="KW-0720">Serine protease</keyword>
<dbReference type="PANTHER" id="PTHR43399">
    <property type="entry name" value="SUBTILISIN-RELATED"/>
    <property type="match status" value="1"/>
</dbReference>
<evidence type="ECO:0000259" key="10">
    <source>
        <dbReference type="Pfam" id="PF00082"/>
    </source>
</evidence>
<dbReference type="Pfam" id="PF02225">
    <property type="entry name" value="PA"/>
    <property type="match status" value="1"/>
</dbReference>
<evidence type="ECO:0000259" key="11">
    <source>
        <dbReference type="Pfam" id="PF02225"/>
    </source>
</evidence>
<dbReference type="GO" id="GO:0006508">
    <property type="term" value="P:proteolysis"/>
    <property type="evidence" value="ECO:0007669"/>
    <property type="project" value="UniProtKB-KW"/>
</dbReference>
<dbReference type="Pfam" id="PF00082">
    <property type="entry name" value="Peptidase_S8"/>
    <property type="match status" value="1"/>
</dbReference>
<evidence type="ECO:0000256" key="4">
    <source>
        <dbReference type="ARBA" id="ARBA00022729"/>
    </source>
</evidence>
<evidence type="ECO:0000256" key="9">
    <source>
        <dbReference type="RuleBase" id="RU003355"/>
    </source>
</evidence>
<dbReference type="PANTHER" id="PTHR43399:SF4">
    <property type="entry name" value="CELL WALL-ASSOCIATED PROTEASE"/>
    <property type="match status" value="1"/>
</dbReference>
<feature type="active site" description="Charge relay system" evidence="7 8">
    <location>
        <position position="388"/>
    </location>
</feature>
<dbReference type="STRING" id="215637.A0A4P9ZK15"/>
<feature type="domain" description="Peptidase S8/S53" evidence="10">
    <location>
        <begin position="20"/>
        <end position="427"/>
    </location>
</feature>
<dbReference type="AlphaFoldDB" id="A0A4P9ZK15"/>
<name>A0A4P9ZK15_9FUNG</name>
<dbReference type="InterPro" id="IPR022398">
    <property type="entry name" value="Peptidase_S8_His-AS"/>
</dbReference>
<dbReference type="SUPFAM" id="SSF52025">
    <property type="entry name" value="PA domain"/>
    <property type="match status" value="1"/>
</dbReference>
<dbReference type="CDD" id="cd00538">
    <property type="entry name" value="PA"/>
    <property type="match status" value="1"/>
</dbReference>
<dbReference type="GO" id="GO:0004252">
    <property type="term" value="F:serine-type endopeptidase activity"/>
    <property type="evidence" value="ECO:0007669"/>
    <property type="project" value="UniProtKB-UniRule"/>
</dbReference>
<dbReference type="PROSITE" id="PS51892">
    <property type="entry name" value="SUBTILASE"/>
    <property type="match status" value="1"/>
</dbReference>
<dbReference type="InterPro" id="IPR036852">
    <property type="entry name" value="Peptidase_S8/S53_dom_sf"/>
</dbReference>
<dbReference type="InterPro" id="IPR003137">
    <property type="entry name" value="PA_domain"/>
</dbReference>
<comment type="similarity">
    <text evidence="1 8 9">Belongs to the peptidase S8 family.</text>
</comment>
<sequence>MLAHNYTGVNNVQNVLNVTGRNVKIGVLDSGIDYNHPAFGSCFKTPGCRLQYGYDFVGDFFSGKNAVPDSDPFDPCQYHGTHVTGILAGNDGDFKGVAPDATIGVYRVMGCYNIVTESVVVQALEQAYLDGMDIVTMSIGFPGGWGTSASGDTSAALIRRGVFVVSAAGNRGKDGMWSIDGPSVRNSTVSVGSAEMPFHYSQYLNVTSDELVGIRRTMFQSSVGSLSIQLQMVRGLATGSTADDYGCNALPTFTGKAVLVQNGGCNMYTKGLNVQNAGGTVMIVYPSDDSDPVTVAYEYELYLPAVAIYRVDALYLINKIGTVGTLGVSSRPDSILFDSFTPRAPSAFSSWGPGPESEVKPELLGPGSSIYAPWPLRLGSYGIASGTSMSTPYVAGVAALAIEYGKTNVNRGTLSAIVNTARPQINPASLIYYPVIQQGAGILNGYGAVTSQIIFNVTSVNGTFPETDWRDFDYFFSYNNTGNVSWAYKLQSAKAQSVSGFDNTKTLVIPPITNKKTPSVWLSNSSLNAAAGKTGYFNINLDHSSYERSEMLVYNGYLVMYPTAGVSKGFNYTIPFSGLSYNSSLVPILPPLSTGLPCLVQYRENVCLNELRTFQIPYNYPAIVFTLQHPIYRMRIRIAKAATPTLIHASVRENHYFDMSRNFPSAGSMNYTYAWDGRVFSNTDPTTLYYPNNGDYVLLVFLYTYSSGSTPIIWYSKPLTFRGPG</sequence>
<dbReference type="SUPFAM" id="SSF52743">
    <property type="entry name" value="Subtilisin-like"/>
    <property type="match status" value="1"/>
</dbReference>
<feature type="active site" description="Charge relay system" evidence="7 8">
    <location>
        <position position="79"/>
    </location>
</feature>
<dbReference type="InterPro" id="IPR023827">
    <property type="entry name" value="Peptidase_S8_Asp-AS"/>
</dbReference>
<keyword evidence="4" id="KW-0732">Signal</keyword>
<evidence type="ECO:0000256" key="6">
    <source>
        <dbReference type="ARBA" id="ARBA00022825"/>
    </source>
</evidence>
<organism evidence="12 13">
    <name type="scientific">Dimargaris cristalligena</name>
    <dbReference type="NCBI Taxonomy" id="215637"/>
    <lineage>
        <taxon>Eukaryota</taxon>
        <taxon>Fungi</taxon>
        <taxon>Fungi incertae sedis</taxon>
        <taxon>Zoopagomycota</taxon>
        <taxon>Kickxellomycotina</taxon>
        <taxon>Dimargaritomycetes</taxon>
        <taxon>Dimargaritales</taxon>
        <taxon>Dimargaritaceae</taxon>
        <taxon>Dimargaris</taxon>
    </lineage>
</organism>
<protein>
    <submittedName>
        <fullName evidence="12">Peptidase S8/S53 domain-containing protein</fullName>
    </submittedName>
</protein>
<dbReference type="Gene3D" id="3.40.50.200">
    <property type="entry name" value="Peptidase S8/S53 domain"/>
    <property type="match status" value="1"/>
</dbReference>
<dbReference type="Gene3D" id="3.50.30.30">
    <property type="match status" value="1"/>
</dbReference>
<feature type="active site" description="Charge relay system" evidence="7 8">
    <location>
        <position position="29"/>
    </location>
</feature>
<dbReference type="InterPro" id="IPR051048">
    <property type="entry name" value="Peptidase_S8/S53_subtilisin"/>
</dbReference>
<feature type="domain" description="PA" evidence="11">
    <location>
        <begin position="241"/>
        <end position="313"/>
    </location>
</feature>
<proteinExistence type="inferred from homology"/>
<keyword evidence="3 8" id="KW-0645">Protease</keyword>
<dbReference type="Proteomes" id="UP000268162">
    <property type="component" value="Unassembled WGS sequence"/>
</dbReference>
<dbReference type="PROSITE" id="PS00136">
    <property type="entry name" value="SUBTILASE_ASP"/>
    <property type="match status" value="1"/>
</dbReference>
<dbReference type="EMBL" id="ML003970">
    <property type="protein sequence ID" value="RKP33368.1"/>
    <property type="molecule type" value="Genomic_DNA"/>
</dbReference>
<keyword evidence="2" id="KW-0964">Secreted</keyword>
<keyword evidence="13" id="KW-1185">Reference proteome</keyword>
<reference evidence="13" key="1">
    <citation type="journal article" date="2018" name="Nat. Microbiol.">
        <title>Leveraging single-cell genomics to expand the fungal tree of life.</title>
        <authorList>
            <person name="Ahrendt S.R."/>
            <person name="Quandt C.A."/>
            <person name="Ciobanu D."/>
            <person name="Clum A."/>
            <person name="Salamov A."/>
            <person name="Andreopoulos B."/>
            <person name="Cheng J.F."/>
            <person name="Woyke T."/>
            <person name="Pelin A."/>
            <person name="Henrissat B."/>
            <person name="Reynolds N.K."/>
            <person name="Benny G.L."/>
            <person name="Smith M.E."/>
            <person name="James T.Y."/>
            <person name="Grigoriev I.V."/>
        </authorList>
    </citation>
    <scope>NUCLEOTIDE SEQUENCE [LARGE SCALE GENOMIC DNA]</scope>
    <source>
        <strain evidence="13">RSA 468</strain>
    </source>
</reference>
<evidence type="ECO:0000256" key="5">
    <source>
        <dbReference type="ARBA" id="ARBA00022801"/>
    </source>
</evidence>
<evidence type="ECO:0000256" key="1">
    <source>
        <dbReference type="ARBA" id="ARBA00011073"/>
    </source>
</evidence>
<evidence type="ECO:0000313" key="13">
    <source>
        <dbReference type="Proteomes" id="UP000268162"/>
    </source>
</evidence>
<accession>A0A4P9ZK15</accession>
<dbReference type="PROSITE" id="PS00137">
    <property type="entry name" value="SUBTILASE_HIS"/>
    <property type="match status" value="1"/>
</dbReference>
<dbReference type="InterPro" id="IPR023828">
    <property type="entry name" value="Peptidase_S8_Ser-AS"/>
</dbReference>
<evidence type="ECO:0000256" key="8">
    <source>
        <dbReference type="PROSITE-ProRule" id="PRU01240"/>
    </source>
</evidence>
<gene>
    <name evidence="12" type="ORF">BJ085DRAFT_24092</name>
</gene>
<dbReference type="PRINTS" id="PR00723">
    <property type="entry name" value="SUBTILISIN"/>
</dbReference>
<evidence type="ECO:0000313" key="12">
    <source>
        <dbReference type="EMBL" id="RKP33368.1"/>
    </source>
</evidence>
<dbReference type="InterPro" id="IPR000209">
    <property type="entry name" value="Peptidase_S8/S53_dom"/>
</dbReference>
<keyword evidence="5 8" id="KW-0378">Hydrolase</keyword>
<evidence type="ECO:0000256" key="7">
    <source>
        <dbReference type="PIRSR" id="PIRSR615500-1"/>
    </source>
</evidence>
<evidence type="ECO:0000256" key="2">
    <source>
        <dbReference type="ARBA" id="ARBA00022525"/>
    </source>
</evidence>